<comment type="caution">
    <text evidence="4">The sequence shown here is derived from an EMBL/GenBank/DDBJ whole genome shotgun (WGS) entry which is preliminary data.</text>
</comment>
<sequence length="484" mass="48553">MAEQGATVRVLLLARAGEARQHLESALAEAGAELLAAVDPGEGDPAAAIAMAPAAVLVALEPAIEDSLERYDALLSDPGVLVVFDEAEVAAQRDGWDAARWVRHLAAKLNGHEDVLPPGADADEAIHPAPGPLPGREFDPSSIDIGALTGAAQDLAAEVPRAESFDPPQLADGTTTEAGFTGLVSAEDMDWSSSSAAYEAPLADDPALAGLIASAAEAQSSNAGGDDANDVDASGVNSAAPGADAAAEALAEDDVPAVDPLSLGDGLSLADDDAPIATRAADAPAIDFDALASRLDGLSLADPDSYGHGALLGAVVVEAGLGGPDAVRQLLGGLGEGFARAVLVRLQLDGGRYERLVQQMQRATSLPVALAEDGASVEPGTVYFLAPGIAVVMDRARLVFAAAEGGFDHYGALPASDSAVILLSGAQAARVDDAMALAAAGALVLAQAPESCYDSAAVGALVARGAEAAEPGDLAQTLLDRWPA</sequence>
<dbReference type="EMBL" id="BMME01000001">
    <property type="protein sequence ID" value="GGK00118.1"/>
    <property type="molecule type" value="Genomic_DNA"/>
</dbReference>
<keyword evidence="5" id="KW-1185">Reference proteome</keyword>
<dbReference type="Gene3D" id="3.40.50.180">
    <property type="entry name" value="Methylesterase CheB, C-terminal domain"/>
    <property type="match status" value="1"/>
</dbReference>
<evidence type="ECO:0000259" key="3">
    <source>
        <dbReference type="PROSITE" id="PS50122"/>
    </source>
</evidence>
<protein>
    <recommendedName>
        <fullName evidence="3">CheB-type methylesterase domain-containing protein</fullName>
    </recommendedName>
</protein>
<accession>A0ABQ2E840</accession>
<gene>
    <name evidence="4" type="ORF">GCM10011394_06670</name>
</gene>
<evidence type="ECO:0000256" key="2">
    <source>
        <dbReference type="SAM" id="MobiDB-lite"/>
    </source>
</evidence>
<comment type="caution">
    <text evidence="1">Lacks conserved residue(s) required for the propagation of feature annotation.</text>
</comment>
<dbReference type="SUPFAM" id="SSF52738">
    <property type="entry name" value="Methylesterase CheB, C-terminal domain"/>
    <property type="match status" value="1"/>
</dbReference>
<dbReference type="InterPro" id="IPR035909">
    <property type="entry name" value="CheB_C"/>
</dbReference>
<dbReference type="Pfam" id="PF01339">
    <property type="entry name" value="CheB_methylest"/>
    <property type="match status" value="1"/>
</dbReference>
<dbReference type="InterPro" id="IPR000673">
    <property type="entry name" value="Sig_transdc_resp-reg_Me-estase"/>
</dbReference>
<evidence type="ECO:0000313" key="5">
    <source>
        <dbReference type="Proteomes" id="UP000599009"/>
    </source>
</evidence>
<feature type="domain" description="CheB-type methylesterase" evidence="3">
    <location>
        <begin position="315"/>
        <end position="388"/>
    </location>
</feature>
<feature type="region of interest" description="Disordered" evidence="2">
    <location>
        <begin position="114"/>
        <end position="143"/>
    </location>
</feature>
<organism evidence="4 5">
    <name type="scientific">Luteimonas terricola</name>
    <dbReference type="NCBI Taxonomy" id="645597"/>
    <lineage>
        <taxon>Bacteria</taxon>
        <taxon>Pseudomonadati</taxon>
        <taxon>Pseudomonadota</taxon>
        <taxon>Gammaproteobacteria</taxon>
        <taxon>Lysobacterales</taxon>
        <taxon>Lysobacteraceae</taxon>
        <taxon>Luteimonas</taxon>
    </lineage>
</organism>
<feature type="compositionally biased region" description="Low complexity" evidence="2">
    <location>
        <begin position="220"/>
        <end position="249"/>
    </location>
</feature>
<name>A0ABQ2E840_9GAMM</name>
<dbReference type="RefSeq" id="WP_132985351.1">
    <property type="nucleotide sequence ID" value="NZ_BMME01000001.1"/>
</dbReference>
<feature type="region of interest" description="Disordered" evidence="2">
    <location>
        <begin position="220"/>
        <end position="250"/>
    </location>
</feature>
<dbReference type="Proteomes" id="UP000599009">
    <property type="component" value="Unassembled WGS sequence"/>
</dbReference>
<dbReference type="PROSITE" id="PS50122">
    <property type="entry name" value="CHEB"/>
    <property type="match status" value="1"/>
</dbReference>
<evidence type="ECO:0000313" key="4">
    <source>
        <dbReference type="EMBL" id="GGK00118.1"/>
    </source>
</evidence>
<reference evidence="5" key="1">
    <citation type="journal article" date="2019" name="Int. J. Syst. Evol. Microbiol.">
        <title>The Global Catalogue of Microorganisms (GCM) 10K type strain sequencing project: providing services to taxonomists for standard genome sequencing and annotation.</title>
        <authorList>
            <consortium name="The Broad Institute Genomics Platform"/>
            <consortium name="The Broad Institute Genome Sequencing Center for Infectious Disease"/>
            <person name="Wu L."/>
            <person name="Ma J."/>
        </authorList>
    </citation>
    <scope>NUCLEOTIDE SEQUENCE [LARGE SCALE GENOMIC DNA]</scope>
    <source>
        <strain evidence="5">CGMCC 1.8985</strain>
    </source>
</reference>
<evidence type="ECO:0000256" key="1">
    <source>
        <dbReference type="PROSITE-ProRule" id="PRU00050"/>
    </source>
</evidence>
<proteinExistence type="predicted"/>